<dbReference type="Gene3D" id="3.30.565.60">
    <property type="match status" value="1"/>
</dbReference>
<name>A0A9X4G438_ACTEU</name>
<dbReference type="InterPro" id="IPR038461">
    <property type="entry name" value="Schlafen_AlbA_2_dom_sf"/>
</dbReference>
<dbReference type="InterPro" id="IPR038475">
    <property type="entry name" value="RecG_C_sf"/>
</dbReference>
<dbReference type="InterPro" id="IPR049514">
    <property type="entry name" value="Fic-like_C"/>
</dbReference>
<dbReference type="Pfam" id="PF21247">
    <property type="entry name" value="Fic-like_C"/>
    <property type="match status" value="1"/>
</dbReference>
<evidence type="ECO:0000259" key="1">
    <source>
        <dbReference type="Pfam" id="PF04326"/>
    </source>
</evidence>
<evidence type="ECO:0000313" key="3">
    <source>
        <dbReference type="EMBL" id="MDE8035559.1"/>
    </source>
</evidence>
<dbReference type="EMBL" id="JAPHVQ010000011">
    <property type="protein sequence ID" value="MDE8035559.1"/>
    <property type="molecule type" value="Genomic_DNA"/>
</dbReference>
<accession>A0A9X4G438</accession>
<dbReference type="Proteomes" id="UP001142444">
    <property type="component" value="Unassembled WGS sequence"/>
</dbReference>
<dbReference type="Gene3D" id="3.30.950.30">
    <property type="entry name" value="Schlafen, AAA domain"/>
    <property type="match status" value="1"/>
</dbReference>
<reference evidence="3" key="1">
    <citation type="submission" date="2022-11" db="EMBL/GenBank/DDBJ databases">
        <authorList>
            <person name="Kamali M."/>
            <person name="Peak L."/>
            <person name="Go Y.Y."/>
            <person name="Balasuriya U.B.R."/>
            <person name="Carossino M."/>
        </authorList>
    </citation>
    <scope>NUCLEOTIDE SEQUENCE</scope>
    <source>
        <strain evidence="3">4524</strain>
    </source>
</reference>
<organism evidence="3 4">
    <name type="scientific">Actinobacillus equuli subsp. equuli</name>
    <dbReference type="NCBI Taxonomy" id="202947"/>
    <lineage>
        <taxon>Bacteria</taxon>
        <taxon>Pseudomonadati</taxon>
        <taxon>Pseudomonadota</taxon>
        <taxon>Gammaproteobacteria</taxon>
        <taxon>Pasteurellales</taxon>
        <taxon>Pasteurellaceae</taxon>
        <taxon>Actinobacillus</taxon>
    </lineage>
</organism>
<evidence type="ECO:0000313" key="4">
    <source>
        <dbReference type="Proteomes" id="UP001142444"/>
    </source>
</evidence>
<proteinExistence type="predicted"/>
<dbReference type="RefSeq" id="WP_275218390.1">
    <property type="nucleotide sequence ID" value="NZ_JAPHVQ010000011.1"/>
</dbReference>
<dbReference type="Pfam" id="PF13749">
    <property type="entry name" value="HATPase_c_4"/>
    <property type="match status" value="1"/>
</dbReference>
<feature type="domain" description="Schlafen AlbA-2" evidence="1">
    <location>
        <begin position="19"/>
        <end position="147"/>
    </location>
</feature>
<comment type="caution">
    <text evidence="3">The sequence shown here is derived from an EMBL/GenBank/DDBJ whole genome shotgun (WGS) entry which is preliminary data.</text>
</comment>
<dbReference type="PANTHER" id="PTHR30595:SF6">
    <property type="entry name" value="SCHLAFEN ALBA-2 DOMAIN-CONTAINING PROTEIN"/>
    <property type="match status" value="1"/>
</dbReference>
<feature type="domain" description="Filamentation induced by cAMP protein Fic-like C-terminal" evidence="2">
    <location>
        <begin position="450"/>
        <end position="508"/>
    </location>
</feature>
<evidence type="ECO:0000259" key="2">
    <source>
        <dbReference type="Pfam" id="PF21247"/>
    </source>
</evidence>
<dbReference type="AlphaFoldDB" id="A0A9X4G438"/>
<dbReference type="PANTHER" id="PTHR30595">
    <property type="entry name" value="GLPR-RELATED TRANSCRIPTIONAL REPRESSOR"/>
    <property type="match status" value="1"/>
</dbReference>
<dbReference type="InterPro" id="IPR007421">
    <property type="entry name" value="Schlafen_AlbA_2_dom"/>
</dbReference>
<sequence length="512" mass="58829">MTNSDLIEYLTNNIETLSENENIEFKLAIGKDSKGELPKDFWKSYSAMANTQGGWIILGVKESKDKFSLIGLSDIEKVKKELFNLLNNRDHISINLLTSENDVQKLEISDKKILAIHIPAAKRKQKPVYLTKNPFGNTYYRLHEGDRLCDDEMVKKMLAEQVNDTFDNEILSEHYSFEEDIDLDSLKAYRNRLSSHKPLHPYLDLDLFPFFQKIGGWRKDRTTGKEGITVAGLLMFGHFSSITAHFSHYFLDYREPSNNRWEERIVPDGTWSGNLYDFYRKVYQRLVSDLKIPFVLKQDQRIDDTPAHEAIREALVNTLVHADYSARTPILIEKYTDHLLFRNPGNLRLAKDEIMEGGIHDCRNALLHQMFLLIGFGEKAGSGMPKILKGCQFANWNFPVLNEKIEVPQFVSLEIGFNQVGTKSGPSWDQVGTKSGNSIHIDLDLSDEQKLLLDNLKDSLSIKEMLAIVNRSNRTKFRTEVLLPLIESGLIEMTIPNKPTSSKQRYRLIKNL</sequence>
<dbReference type="Pfam" id="PF04326">
    <property type="entry name" value="SLFN_AlbA_2"/>
    <property type="match status" value="1"/>
</dbReference>
<gene>
    <name evidence="3" type="ORF">OQ257_10350</name>
</gene>
<keyword evidence="4" id="KW-1185">Reference proteome</keyword>
<reference evidence="3" key="2">
    <citation type="journal article" date="2023" name="Pathogens">
        <title>Pathological Features and Genomic Characterization of an Actinobacillus equuli subsp. equuli Bearing Unique Virulence-Associated Genes from an Adult Horse with Pleuropneumonia.</title>
        <authorList>
            <person name="Kamali M."/>
            <person name="Carossino M."/>
            <person name="Del Piero F."/>
            <person name="Peak L."/>
            <person name="Mitchell M.S."/>
            <person name="Willette J."/>
            <person name="Baker R."/>
            <person name="Li F."/>
            <person name="Kenez A."/>
            <person name="Balasuriya U.B.R."/>
            <person name="Go Y.Y."/>
        </authorList>
    </citation>
    <scope>NUCLEOTIDE SEQUENCE</scope>
    <source>
        <strain evidence="3">4524</strain>
    </source>
</reference>
<protein>
    <submittedName>
        <fullName evidence="3">DNA binding domain-containing protein</fullName>
    </submittedName>
</protein>